<proteinExistence type="predicted"/>
<dbReference type="EMBL" id="CM001441">
    <property type="protein sequence ID" value="EHQ89649.1"/>
    <property type="molecule type" value="Genomic_DNA"/>
</dbReference>
<dbReference type="HOGENOM" id="CLU_115763_1_0_9"/>
<organism evidence="2 3">
    <name type="scientific">Desulfosporosinus youngiae DSM 17734</name>
    <dbReference type="NCBI Taxonomy" id="768710"/>
    <lineage>
        <taxon>Bacteria</taxon>
        <taxon>Bacillati</taxon>
        <taxon>Bacillota</taxon>
        <taxon>Clostridia</taxon>
        <taxon>Eubacteriales</taxon>
        <taxon>Desulfitobacteriaceae</taxon>
        <taxon>Desulfosporosinus</taxon>
    </lineage>
</organism>
<keyword evidence="3" id="KW-1185">Reference proteome</keyword>
<feature type="transmembrane region" description="Helical" evidence="1">
    <location>
        <begin position="93"/>
        <end position="111"/>
    </location>
</feature>
<dbReference type="OrthoDB" id="1797032at2"/>
<dbReference type="Proteomes" id="UP000005104">
    <property type="component" value="Chromosome"/>
</dbReference>
<feature type="transmembrane region" description="Helical" evidence="1">
    <location>
        <begin position="30"/>
        <end position="55"/>
    </location>
</feature>
<dbReference type="eggNOG" id="ENOG5033415">
    <property type="taxonomic scope" value="Bacteria"/>
</dbReference>
<dbReference type="RefSeq" id="WP_007783512.1">
    <property type="nucleotide sequence ID" value="NZ_CM001441.1"/>
</dbReference>
<protein>
    <submittedName>
        <fullName evidence="2">Uncharacterized protein</fullName>
    </submittedName>
</protein>
<keyword evidence="1" id="KW-1133">Transmembrane helix</keyword>
<keyword evidence="1" id="KW-0472">Membrane</keyword>
<dbReference type="AlphaFoldDB" id="H5XV51"/>
<feature type="transmembrane region" description="Helical" evidence="1">
    <location>
        <begin position="6"/>
        <end position="23"/>
    </location>
</feature>
<evidence type="ECO:0000313" key="3">
    <source>
        <dbReference type="Proteomes" id="UP000005104"/>
    </source>
</evidence>
<feature type="transmembrane region" description="Helical" evidence="1">
    <location>
        <begin position="123"/>
        <end position="142"/>
    </location>
</feature>
<gene>
    <name evidence="2" type="ORF">DesyoDRAFT_2583</name>
</gene>
<reference evidence="2 3" key="1">
    <citation type="submission" date="2011-11" db="EMBL/GenBank/DDBJ databases">
        <title>The Noncontiguous Finished genome of Desulfosporosinus youngiae DSM 17734.</title>
        <authorList>
            <consortium name="US DOE Joint Genome Institute (JGI-PGF)"/>
            <person name="Lucas S."/>
            <person name="Han J."/>
            <person name="Lapidus A."/>
            <person name="Cheng J.-F."/>
            <person name="Goodwin L."/>
            <person name="Pitluck S."/>
            <person name="Peters L."/>
            <person name="Ovchinnikova G."/>
            <person name="Lu M."/>
            <person name="Land M.L."/>
            <person name="Hauser L."/>
            <person name="Pester M."/>
            <person name="Spring S."/>
            <person name="Ollivier B."/>
            <person name="Rattei T."/>
            <person name="Klenk H.-P."/>
            <person name="Wagner M."/>
            <person name="Loy A."/>
            <person name="Woyke T.J."/>
        </authorList>
    </citation>
    <scope>NUCLEOTIDE SEQUENCE [LARGE SCALE GENOMIC DNA]</scope>
    <source>
        <strain evidence="2 3">DSM 17734</strain>
    </source>
</reference>
<name>H5XV51_9FIRM</name>
<sequence>MPFCFMHLIKLAIFLLALVILVPRKEIRRLTIYGMIFGSTYDVIGLTIGHLTNVFRWINFAPFGYEYLPIDSPVSWCAFYIIYFYLLPKHKPFVYIFPASGIVMSMIYSRVLVNLGMFIEPNFLLRVANFTLWFTLATWGYLKLNDYIEKKHKNVHQKVIGSS</sequence>
<evidence type="ECO:0000313" key="2">
    <source>
        <dbReference type="EMBL" id="EHQ89649.1"/>
    </source>
</evidence>
<accession>H5XV51</accession>
<feature type="transmembrane region" description="Helical" evidence="1">
    <location>
        <begin position="67"/>
        <end position="86"/>
    </location>
</feature>
<evidence type="ECO:0000256" key="1">
    <source>
        <dbReference type="SAM" id="Phobius"/>
    </source>
</evidence>
<keyword evidence="1" id="KW-0812">Transmembrane</keyword>